<dbReference type="Pfam" id="PF14322">
    <property type="entry name" value="SusD-like_3"/>
    <property type="match status" value="1"/>
</dbReference>
<evidence type="ECO:0000256" key="2">
    <source>
        <dbReference type="ARBA" id="ARBA00006275"/>
    </source>
</evidence>
<dbReference type="CDD" id="cd08977">
    <property type="entry name" value="SusD"/>
    <property type="match status" value="1"/>
</dbReference>
<keyword evidence="3 6" id="KW-0732">Signal</keyword>
<evidence type="ECO:0000256" key="3">
    <source>
        <dbReference type="ARBA" id="ARBA00022729"/>
    </source>
</evidence>
<evidence type="ECO:0000313" key="9">
    <source>
        <dbReference type="EMBL" id="SEW25727.1"/>
    </source>
</evidence>
<feature type="signal peptide" evidence="6">
    <location>
        <begin position="1"/>
        <end position="25"/>
    </location>
</feature>
<keyword evidence="10" id="KW-1185">Reference proteome</keyword>
<comment type="subcellular location">
    <subcellularLocation>
        <location evidence="1">Cell outer membrane</location>
    </subcellularLocation>
</comment>
<dbReference type="Gene3D" id="1.25.40.10">
    <property type="entry name" value="Tetratricopeptide repeat domain"/>
    <property type="match status" value="1"/>
</dbReference>
<evidence type="ECO:0000256" key="5">
    <source>
        <dbReference type="ARBA" id="ARBA00023237"/>
    </source>
</evidence>
<dbReference type="GO" id="GO:0009279">
    <property type="term" value="C:cell outer membrane"/>
    <property type="evidence" value="ECO:0007669"/>
    <property type="project" value="UniProtKB-SubCell"/>
</dbReference>
<dbReference type="RefSeq" id="WP_091900117.1">
    <property type="nucleotide sequence ID" value="NZ_FOIQ01000006.1"/>
</dbReference>
<evidence type="ECO:0000313" key="10">
    <source>
        <dbReference type="Proteomes" id="UP000199373"/>
    </source>
</evidence>
<proteinExistence type="inferred from homology"/>
<evidence type="ECO:0000259" key="8">
    <source>
        <dbReference type="Pfam" id="PF14322"/>
    </source>
</evidence>
<protein>
    <submittedName>
        <fullName evidence="9">Starch-binding associating with outer membrane</fullName>
    </submittedName>
</protein>
<keyword evidence="5" id="KW-0998">Cell outer membrane</keyword>
<evidence type="ECO:0000256" key="4">
    <source>
        <dbReference type="ARBA" id="ARBA00023136"/>
    </source>
</evidence>
<dbReference type="AlphaFoldDB" id="A0A1I0QF55"/>
<feature type="domain" description="SusD-like N-terminal" evidence="8">
    <location>
        <begin position="104"/>
        <end position="241"/>
    </location>
</feature>
<dbReference type="InterPro" id="IPR033985">
    <property type="entry name" value="SusD-like_N"/>
</dbReference>
<feature type="domain" description="RagB/SusD" evidence="7">
    <location>
        <begin position="368"/>
        <end position="522"/>
    </location>
</feature>
<gene>
    <name evidence="9" type="ORF">SAMN04487850_2422</name>
</gene>
<evidence type="ECO:0000259" key="7">
    <source>
        <dbReference type="Pfam" id="PF07980"/>
    </source>
</evidence>
<dbReference type="InterPro" id="IPR012944">
    <property type="entry name" value="SusD_RagB_dom"/>
</dbReference>
<evidence type="ECO:0000256" key="6">
    <source>
        <dbReference type="SAM" id="SignalP"/>
    </source>
</evidence>
<accession>A0A1I0QF55</accession>
<reference evidence="9 10" key="1">
    <citation type="submission" date="2016-10" db="EMBL/GenBank/DDBJ databases">
        <authorList>
            <person name="de Groot N.N."/>
        </authorList>
    </citation>
    <scope>NUCLEOTIDE SEQUENCE [LARGE SCALE GENOMIC DNA]</scope>
    <source>
        <strain evidence="9 10">TC2-24</strain>
    </source>
</reference>
<comment type="similarity">
    <text evidence="2">Belongs to the SusD family.</text>
</comment>
<sequence>MKFNIKKNGIYSLALASAVSLTACVGDLDVTPIDPNLDTPENVLTGTEAYNQLLAKCYSALSVSSPDGDSGAPDIKGIDGGFGQYLRALFNMQEITTDEVVIGWNDQTLKDLHGLQWTSSDVFVGACYSRVLYQISICNEVIRRIDKASNANDAAMQQYRAEARAIRGLSYLHAIDLFGNVPFTDENSEVGGANPEQISRSNLFNWLVKDMEETAELLPADPEKYRAGKGLAYMILAKLYLNAQVYTGTANYAKCAEYCQKIIDLGYKIESKNDYYKMFCADNDQMLGIGHEIIFSVYQDHINTQAYGGTTYIINAQVGGKMNPADYGLGGDGWGGIRVTPQFVNKFEDADLRAKFFTEGQTKDIIDVSDFKSGYAFTKFTNLKADGSMIVGANSFPDTDFPVFRLGDVYLMLAECQVVGGVNCDGIAKFNDIRTRAGVAAIANPTKQDIIDERARELAWECHRRSDLVRFNLFTTGDYLWAHKGMNSNVGTPHAVDSKYNLFPLASSDVISNLNLTQNPGY</sequence>
<dbReference type="Pfam" id="PF07980">
    <property type="entry name" value="SusD_RagB"/>
    <property type="match status" value="1"/>
</dbReference>
<keyword evidence="4" id="KW-0472">Membrane</keyword>
<dbReference type="PROSITE" id="PS51257">
    <property type="entry name" value="PROKAR_LIPOPROTEIN"/>
    <property type="match status" value="1"/>
</dbReference>
<organism evidence="9 10">
    <name type="scientific">Prevotella aff. ruminicola Tc2-24</name>
    <dbReference type="NCBI Taxonomy" id="81582"/>
    <lineage>
        <taxon>Bacteria</taxon>
        <taxon>Pseudomonadati</taxon>
        <taxon>Bacteroidota</taxon>
        <taxon>Bacteroidia</taxon>
        <taxon>Bacteroidales</taxon>
        <taxon>Prevotellaceae</taxon>
        <taxon>Prevotella</taxon>
    </lineage>
</organism>
<dbReference type="Gene3D" id="1.10.3780.10">
    <property type="entry name" value="SusD-like"/>
    <property type="match status" value="1"/>
</dbReference>
<evidence type="ECO:0000256" key="1">
    <source>
        <dbReference type="ARBA" id="ARBA00004442"/>
    </source>
</evidence>
<feature type="chain" id="PRO_5011721286" evidence="6">
    <location>
        <begin position="26"/>
        <end position="522"/>
    </location>
</feature>
<dbReference type="InterPro" id="IPR011990">
    <property type="entry name" value="TPR-like_helical_dom_sf"/>
</dbReference>
<name>A0A1I0QF55_9BACT</name>
<dbReference type="EMBL" id="FOIQ01000006">
    <property type="protein sequence ID" value="SEW25727.1"/>
    <property type="molecule type" value="Genomic_DNA"/>
</dbReference>
<dbReference type="SUPFAM" id="SSF48452">
    <property type="entry name" value="TPR-like"/>
    <property type="match status" value="1"/>
</dbReference>
<dbReference type="Proteomes" id="UP000199373">
    <property type="component" value="Unassembled WGS sequence"/>
</dbReference>
<dbReference type="Gene3D" id="1.25.40.390">
    <property type="match status" value="1"/>
</dbReference>